<dbReference type="EMBL" id="JAVXUO010000567">
    <property type="protein sequence ID" value="KAK2991131.1"/>
    <property type="molecule type" value="Genomic_DNA"/>
</dbReference>
<evidence type="ECO:0000256" key="1">
    <source>
        <dbReference type="SAM" id="Phobius"/>
    </source>
</evidence>
<gene>
    <name evidence="2" type="ORF">RJ640_029424</name>
</gene>
<evidence type="ECO:0000313" key="2">
    <source>
        <dbReference type="EMBL" id="KAK2991131.1"/>
    </source>
</evidence>
<keyword evidence="1" id="KW-0812">Transmembrane</keyword>
<name>A0AA88RWQ1_9ASTE</name>
<dbReference type="PANTHER" id="PTHR24177">
    <property type="entry name" value="CASKIN"/>
    <property type="match status" value="1"/>
</dbReference>
<organism evidence="2 3">
    <name type="scientific">Escallonia rubra</name>
    <dbReference type="NCBI Taxonomy" id="112253"/>
    <lineage>
        <taxon>Eukaryota</taxon>
        <taxon>Viridiplantae</taxon>
        <taxon>Streptophyta</taxon>
        <taxon>Embryophyta</taxon>
        <taxon>Tracheophyta</taxon>
        <taxon>Spermatophyta</taxon>
        <taxon>Magnoliopsida</taxon>
        <taxon>eudicotyledons</taxon>
        <taxon>Gunneridae</taxon>
        <taxon>Pentapetalae</taxon>
        <taxon>asterids</taxon>
        <taxon>campanulids</taxon>
        <taxon>Escalloniales</taxon>
        <taxon>Escalloniaceae</taxon>
        <taxon>Escallonia</taxon>
    </lineage>
</organism>
<reference evidence="2" key="1">
    <citation type="submission" date="2022-12" db="EMBL/GenBank/DDBJ databases">
        <title>Draft genome assemblies for two species of Escallonia (Escalloniales).</title>
        <authorList>
            <person name="Chanderbali A."/>
            <person name="Dervinis C."/>
            <person name="Anghel I."/>
            <person name="Soltis D."/>
            <person name="Soltis P."/>
            <person name="Zapata F."/>
        </authorList>
    </citation>
    <scope>NUCLEOTIDE SEQUENCE</scope>
    <source>
        <strain evidence="2">UCBG92.1500</strain>
        <tissue evidence="2">Leaf</tissue>
    </source>
</reference>
<accession>A0AA88RWQ1</accession>
<dbReference type="Proteomes" id="UP001187471">
    <property type="component" value="Unassembled WGS sequence"/>
</dbReference>
<feature type="transmembrane region" description="Helical" evidence="1">
    <location>
        <begin position="54"/>
        <end position="79"/>
    </location>
</feature>
<dbReference type="PANTHER" id="PTHR24177:SF103">
    <property type="entry name" value="PGG DOMAIN-CONTAINING PROTEIN"/>
    <property type="match status" value="1"/>
</dbReference>
<proteinExistence type="predicted"/>
<keyword evidence="3" id="KW-1185">Reference proteome</keyword>
<dbReference type="GO" id="GO:0016020">
    <property type="term" value="C:membrane"/>
    <property type="evidence" value="ECO:0007669"/>
    <property type="project" value="TreeGrafter"/>
</dbReference>
<dbReference type="AlphaFoldDB" id="A0AA88RWQ1"/>
<evidence type="ECO:0000313" key="3">
    <source>
        <dbReference type="Proteomes" id="UP001187471"/>
    </source>
</evidence>
<comment type="caution">
    <text evidence="2">The sequence shown here is derived from an EMBL/GenBank/DDBJ whole genome shotgun (WGS) entry which is preliminary data.</text>
</comment>
<keyword evidence="1" id="KW-0472">Membrane</keyword>
<sequence>MMKQSIDLFVACPVFGDLQRIKLVERENGVVMFLAILTFRYEERDFNKGLPRMLFTGITSLFISIASMLISFCAGHFFVIKDNLGNMALVIYAFMCFPLLSFAMAQYPLYCSFIWAIFKSLG</sequence>
<protein>
    <submittedName>
        <fullName evidence="2">Uncharacterized protein</fullName>
    </submittedName>
</protein>
<keyword evidence="1" id="KW-1133">Transmembrane helix</keyword>
<feature type="transmembrane region" description="Helical" evidence="1">
    <location>
        <begin position="91"/>
        <end position="118"/>
    </location>
</feature>